<keyword evidence="3" id="KW-1185">Reference proteome</keyword>
<organism evidence="2 3">
    <name type="scientific">Litchfieldia salsa</name>
    <dbReference type="NCBI Taxonomy" id="930152"/>
    <lineage>
        <taxon>Bacteria</taxon>
        <taxon>Bacillati</taxon>
        <taxon>Bacillota</taxon>
        <taxon>Bacilli</taxon>
        <taxon>Bacillales</taxon>
        <taxon>Bacillaceae</taxon>
        <taxon>Litchfieldia</taxon>
    </lineage>
</organism>
<dbReference type="EMBL" id="FNJU01000001">
    <property type="protein sequence ID" value="SDP14902.1"/>
    <property type="molecule type" value="Genomic_DNA"/>
</dbReference>
<accession>A0A1H0QC07</accession>
<dbReference type="Proteomes" id="UP000199159">
    <property type="component" value="Unassembled WGS sequence"/>
</dbReference>
<reference evidence="3" key="1">
    <citation type="submission" date="2016-10" db="EMBL/GenBank/DDBJ databases">
        <authorList>
            <person name="Varghese N."/>
            <person name="Submissions S."/>
        </authorList>
    </citation>
    <scope>NUCLEOTIDE SEQUENCE [LARGE SCALE GENOMIC DNA]</scope>
    <source>
        <strain evidence="3">IBRC-M10078</strain>
    </source>
</reference>
<name>A0A1H0QC07_9BACI</name>
<dbReference type="AlphaFoldDB" id="A0A1H0QC07"/>
<evidence type="ECO:0000256" key="1">
    <source>
        <dbReference type="SAM" id="MobiDB-lite"/>
    </source>
</evidence>
<evidence type="ECO:0000313" key="2">
    <source>
        <dbReference type="EMBL" id="SDP14902.1"/>
    </source>
</evidence>
<protein>
    <submittedName>
        <fullName evidence="2">Uncharacterized protein</fullName>
    </submittedName>
</protein>
<feature type="region of interest" description="Disordered" evidence="1">
    <location>
        <begin position="1"/>
        <end position="41"/>
    </location>
</feature>
<dbReference type="STRING" id="930152.SAMN05216565_101695"/>
<dbReference type="Pfam" id="PF19767">
    <property type="entry name" value="DUF6254"/>
    <property type="match status" value="1"/>
</dbReference>
<evidence type="ECO:0000313" key="3">
    <source>
        <dbReference type="Proteomes" id="UP000199159"/>
    </source>
</evidence>
<proteinExistence type="predicted"/>
<feature type="compositionally biased region" description="Basic and acidic residues" evidence="1">
    <location>
        <begin position="1"/>
        <end position="20"/>
    </location>
</feature>
<sequence>MTQSKKQQERQWRERKEAQHPHGKVKTFEQLAEDASKGDTK</sequence>
<dbReference type="InterPro" id="IPR046221">
    <property type="entry name" value="DUF6254"/>
</dbReference>
<gene>
    <name evidence="2" type="ORF">SAMN05216565_101695</name>
</gene>
<dbReference type="RefSeq" id="WP_238457156.1">
    <property type="nucleotide sequence ID" value="NZ_FNJU01000001.1"/>
</dbReference>